<keyword evidence="7" id="KW-1185">Reference proteome</keyword>
<evidence type="ECO:0000313" key="6">
    <source>
        <dbReference type="EMBL" id="MCU0104715.1"/>
    </source>
</evidence>
<proteinExistence type="predicted"/>
<sequence length="232" mass="26249">MTFLFAHFNKKEITAWVSSLSLIVLSQMLLGSKEWVFMVVSMIGISALIYTAKGHLMGPVIMVVFSITYSLISLSFDYYGEAITYGGMTLPMSVLAIIAWIKHPSSQKNQVETAELSIKEWVIGATYAILVTIALGVILYLFDTPNLVLSTISVTTSFVAVYLTYKRSQYYALAYAFNDIILIGLWIYASLAHREYLPLVVCFSLFLIYDIYGFIAWNKMSRKQKMIVMIEE</sequence>
<evidence type="ECO:0000256" key="3">
    <source>
        <dbReference type="ARBA" id="ARBA00022989"/>
    </source>
</evidence>
<evidence type="ECO:0000313" key="7">
    <source>
        <dbReference type="Proteomes" id="UP001209076"/>
    </source>
</evidence>
<evidence type="ECO:0000256" key="4">
    <source>
        <dbReference type="ARBA" id="ARBA00023136"/>
    </source>
</evidence>
<evidence type="ECO:0000256" key="5">
    <source>
        <dbReference type="SAM" id="Phobius"/>
    </source>
</evidence>
<keyword evidence="3 5" id="KW-1133">Transmembrane helix</keyword>
<feature type="transmembrane region" description="Helical" evidence="5">
    <location>
        <begin position="197"/>
        <end position="217"/>
    </location>
</feature>
<comment type="caution">
    <text evidence="6">The sequence shown here is derived from an EMBL/GenBank/DDBJ whole genome shotgun (WGS) entry which is preliminary data.</text>
</comment>
<feature type="transmembrane region" description="Helical" evidence="5">
    <location>
        <begin position="59"/>
        <end position="76"/>
    </location>
</feature>
<evidence type="ECO:0000256" key="1">
    <source>
        <dbReference type="ARBA" id="ARBA00004141"/>
    </source>
</evidence>
<name>A0ABT2PUT1_9MOLU</name>
<dbReference type="NCBIfam" id="TIGR01528">
    <property type="entry name" value="NMN_trans_PnuC"/>
    <property type="match status" value="1"/>
</dbReference>
<feature type="transmembrane region" description="Helical" evidence="5">
    <location>
        <begin position="147"/>
        <end position="165"/>
    </location>
</feature>
<dbReference type="Pfam" id="PF04973">
    <property type="entry name" value="NMN_transporter"/>
    <property type="match status" value="1"/>
</dbReference>
<dbReference type="Proteomes" id="UP001209076">
    <property type="component" value="Unassembled WGS sequence"/>
</dbReference>
<feature type="transmembrane region" description="Helical" evidence="5">
    <location>
        <begin position="172"/>
        <end position="191"/>
    </location>
</feature>
<feature type="transmembrane region" description="Helical" evidence="5">
    <location>
        <begin position="121"/>
        <end position="141"/>
    </location>
</feature>
<organism evidence="6 7">
    <name type="scientific">Paracholeplasma vituli</name>
    <dbReference type="NCBI Taxonomy" id="69473"/>
    <lineage>
        <taxon>Bacteria</taxon>
        <taxon>Bacillati</taxon>
        <taxon>Mycoplasmatota</taxon>
        <taxon>Mollicutes</taxon>
        <taxon>Acholeplasmatales</taxon>
        <taxon>Acholeplasmataceae</taxon>
        <taxon>Paracholeplasma</taxon>
    </lineage>
</organism>
<feature type="transmembrane region" description="Helical" evidence="5">
    <location>
        <begin position="12"/>
        <end position="29"/>
    </location>
</feature>
<comment type="subcellular location">
    <subcellularLocation>
        <location evidence="1">Membrane</location>
        <topology evidence="1">Multi-pass membrane protein</topology>
    </subcellularLocation>
</comment>
<keyword evidence="4 5" id="KW-0472">Membrane</keyword>
<protein>
    <submittedName>
        <fullName evidence="6">Nicotinamide riboside transporter PnuC</fullName>
    </submittedName>
</protein>
<feature type="transmembrane region" description="Helical" evidence="5">
    <location>
        <begin position="35"/>
        <end position="52"/>
    </location>
</feature>
<keyword evidence="2 5" id="KW-0812">Transmembrane</keyword>
<accession>A0ABT2PUT1</accession>
<feature type="transmembrane region" description="Helical" evidence="5">
    <location>
        <begin position="82"/>
        <end position="101"/>
    </location>
</feature>
<dbReference type="RefSeq" id="WP_262095964.1">
    <property type="nucleotide sequence ID" value="NZ_JAOEGN010000005.1"/>
</dbReference>
<gene>
    <name evidence="6" type="primary">pnuC</name>
    <name evidence="6" type="ORF">N7603_03500</name>
</gene>
<dbReference type="InterPro" id="IPR006419">
    <property type="entry name" value="NMN_transpt_PnuC"/>
</dbReference>
<evidence type="ECO:0000256" key="2">
    <source>
        <dbReference type="ARBA" id="ARBA00022692"/>
    </source>
</evidence>
<reference evidence="7" key="1">
    <citation type="submission" date="2023-07" db="EMBL/GenBank/DDBJ databases">
        <title>Novel Mycoplasma species identified in domestic and wild animals.</title>
        <authorList>
            <person name="Volokhov D.V."/>
            <person name="Furtak V.A."/>
            <person name="Zagorodnyaya T.A."/>
        </authorList>
    </citation>
    <scope>NUCLEOTIDE SEQUENCE [LARGE SCALE GENOMIC DNA]</scope>
    <source>
        <strain evidence="7">92-19</strain>
    </source>
</reference>
<dbReference type="EMBL" id="JAOEGN010000005">
    <property type="protein sequence ID" value="MCU0104715.1"/>
    <property type="molecule type" value="Genomic_DNA"/>
</dbReference>